<evidence type="ECO:0000313" key="4">
    <source>
        <dbReference type="Proteomes" id="UP001219355"/>
    </source>
</evidence>
<evidence type="ECO:0000256" key="2">
    <source>
        <dbReference type="SAM" id="SignalP"/>
    </source>
</evidence>
<dbReference type="Proteomes" id="UP001219355">
    <property type="component" value="Chromosome 1"/>
</dbReference>
<keyword evidence="4" id="KW-1185">Reference proteome</keyword>
<keyword evidence="2" id="KW-0732">Signal</keyword>
<feature type="region of interest" description="Disordered" evidence="1">
    <location>
        <begin position="190"/>
        <end position="230"/>
    </location>
</feature>
<protein>
    <submittedName>
        <fullName evidence="3">Uncharacterized protein</fullName>
    </submittedName>
</protein>
<accession>A0AAF0DG46</accession>
<sequence length="346" mass="37139">MPPVRLSFIISFILIAFATGLRWKVDEESLPITQSHPRRILLVTANSSLASSATSGDPSATQPPTCSGTFTHFGIPPETVYTTVTYTYTVTGLESPELKPIYITPLPPCATYNCERVKAIYGACTHTAMSTFGPPVTRVSVTKKTTVYQAPSSVVPPVFPGRSSVAKPEPQQSADLGDLASWIQSIAQVLRSSTTSPQPSQTPDSQAPKITPPPQSDADSPYPDKKVGPDGKTTFGFFGVPIIVNREHSTMIFGVPRTTLTLNDHTMPMTLVAKNQERPVTFTINPSAIVCNGTSLHLQQAQATRTEYDGRGGAAPTSDSQNSVGTMTIPRSLFILPLISIMGLYI</sequence>
<proteinExistence type="predicted"/>
<organism evidence="3 4">
    <name type="scientific">Emydomyces testavorans</name>
    <dbReference type="NCBI Taxonomy" id="2070801"/>
    <lineage>
        <taxon>Eukaryota</taxon>
        <taxon>Fungi</taxon>
        <taxon>Dikarya</taxon>
        <taxon>Ascomycota</taxon>
        <taxon>Pezizomycotina</taxon>
        <taxon>Eurotiomycetes</taxon>
        <taxon>Eurotiomycetidae</taxon>
        <taxon>Onygenales</taxon>
        <taxon>Nannizziopsiaceae</taxon>
        <taxon>Emydomyces</taxon>
    </lineage>
</organism>
<feature type="signal peptide" evidence="2">
    <location>
        <begin position="1"/>
        <end position="20"/>
    </location>
</feature>
<name>A0AAF0DG46_9EURO</name>
<gene>
    <name evidence="3" type="ORF">PRK78_002312</name>
</gene>
<dbReference type="EMBL" id="CP120627">
    <property type="protein sequence ID" value="WEW56857.1"/>
    <property type="molecule type" value="Genomic_DNA"/>
</dbReference>
<evidence type="ECO:0000313" key="3">
    <source>
        <dbReference type="EMBL" id="WEW56857.1"/>
    </source>
</evidence>
<reference evidence="3" key="1">
    <citation type="submission" date="2023-03" db="EMBL/GenBank/DDBJ databases">
        <title>Emydomyces testavorans Genome Sequence.</title>
        <authorList>
            <person name="Hoyer L."/>
        </authorList>
    </citation>
    <scope>NUCLEOTIDE SEQUENCE</scope>
    <source>
        <strain evidence="3">16-2883</strain>
    </source>
</reference>
<feature type="compositionally biased region" description="Low complexity" evidence="1">
    <location>
        <begin position="192"/>
        <end position="206"/>
    </location>
</feature>
<dbReference type="AlphaFoldDB" id="A0AAF0DG46"/>
<feature type="chain" id="PRO_5041905599" evidence="2">
    <location>
        <begin position="21"/>
        <end position="346"/>
    </location>
</feature>
<evidence type="ECO:0000256" key="1">
    <source>
        <dbReference type="SAM" id="MobiDB-lite"/>
    </source>
</evidence>